<comment type="caution">
    <text evidence="1">The sequence shown here is derived from an EMBL/GenBank/DDBJ whole genome shotgun (WGS) entry which is preliminary data.</text>
</comment>
<sequence>MFKALERRRRRIPDLETGVLVSGDLVSGTAQPTCIARLSDHVWIYLAHLDLSDVPDLSDGCEDEGPLEWMHFAHVASLAPSVLRVGLREGEFAVRRDTDTDNTPWSPFWGGDDDTILQQIELGSLRDLQESLPAN</sequence>
<evidence type="ECO:0000313" key="1">
    <source>
        <dbReference type="EMBL" id="MBD9698738.1"/>
    </source>
</evidence>
<keyword evidence="2" id="KW-1185">Reference proteome</keyword>
<gene>
    <name evidence="1" type="ORF">IGS67_04400</name>
</gene>
<name>A0ABR9DNN8_9MICO</name>
<dbReference type="RefSeq" id="WP_192278286.1">
    <property type="nucleotide sequence ID" value="NZ_JACZDF010000002.1"/>
</dbReference>
<organism evidence="1 2">
    <name type="scientific">Flavimobilis rhizosphaerae</name>
    <dbReference type="NCBI Taxonomy" id="2775421"/>
    <lineage>
        <taxon>Bacteria</taxon>
        <taxon>Bacillati</taxon>
        <taxon>Actinomycetota</taxon>
        <taxon>Actinomycetes</taxon>
        <taxon>Micrococcales</taxon>
        <taxon>Jonesiaceae</taxon>
        <taxon>Flavimobilis</taxon>
    </lineage>
</organism>
<accession>A0ABR9DNN8</accession>
<protein>
    <submittedName>
        <fullName evidence="1">Uncharacterized protein</fullName>
    </submittedName>
</protein>
<reference evidence="1 2" key="1">
    <citation type="submission" date="2020-09" db="EMBL/GenBank/DDBJ databases">
        <title>Flavimobilis rhizosphaerae sp. nov., isolated from rhizosphere soil of Spartina alterniflora.</title>
        <authorList>
            <person name="Hanqin C."/>
        </authorList>
    </citation>
    <scope>NUCLEOTIDE SEQUENCE [LARGE SCALE GENOMIC DNA]</scope>
    <source>
        <strain evidence="1 2">GY 10621</strain>
    </source>
</reference>
<dbReference type="Proteomes" id="UP000642107">
    <property type="component" value="Unassembled WGS sequence"/>
</dbReference>
<evidence type="ECO:0000313" key="2">
    <source>
        <dbReference type="Proteomes" id="UP000642107"/>
    </source>
</evidence>
<dbReference type="EMBL" id="JACZDF010000002">
    <property type="protein sequence ID" value="MBD9698738.1"/>
    <property type="molecule type" value="Genomic_DNA"/>
</dbReference>
<proteinExistence type="predicted"/>